<gene>
    <name evidence="2" type="ORF">DSM112329_00874</name>
</gene>
<keyword evidence="1" id="KW-0472">Membrane</keyword>
<accession>A0AAU7AR48</accession>
<keyword evidence="1" id="KW-0812">Transmembrane</keyword>
<feature type="transmembrane region" description="Helical" evidence="1">
    <location>
        <begin position="114"/>
        <end position="131"/>
    </location>
</feature>
<protein>
    <recommendedName>
        <fullName evidence="3">DUF4345 domain-containing protein</fullName>
    </recommendedName>
</protein>
<dbReference type="EMBL" id="CP114014">
    <property type="protein sequence ID" value="XAY04048.1"/>
    <property type="molecule type" value="Genomic_DNA"/>
</dbReference>
<evidence type="ECO:0000256" key="1">
    <source>
        <dbReference type="SAM" id="Phobius"/>
    </source>
</evidence>
<feature type="transmembrane region" description="Helical" evidence="1">
    <location>
        <begin position="50"/>
        <end position="67"/>
    </location>
</feature>
<proteinExistence type="predicted"/>
<name>A0AAU7AR48_9ACTN</name>
<keyword evidence="1" id="KW-1133">Transmembrane helix</keyword>
<evidence type="ECO:0000313" key="2">
    <source>
        <dbReference type="EMBL" id="XAY04048.1"/>
    </source>
</evidence>
<sequence>MITPTPATRLALLVGPVVLLVGLTLRWYSPEVASISTPDTFTGWSGSDLLDLYLTFIALGAWGLLYADARKVVVVWLPPALDAAAALGVVLVIYRILSPPDDLLPGFLTDVSLSAGPFVALAGLLLVFWALRPSALSASSRA</sequence>
<dbReference type="AlphaFoldDB" id="A0AAU7AR48"/>
<evidence type="ECO:0008006" key="3">
    <source>
        <dbReference type="Google" id="ProtNLM"/>
    </source>
</evidence>
<reference evidence="2" key="1">
    <citation type="submission" date="2022-12" db="EMBL/GenBank/DDBJ databases">
        <title>Paraconexibacter alkalitolerans sp. nov. and Baekduia alba sp. nov., isolated from soil and emended description of the genera Paraconexibacter (Chun et al., 2020) and Baekduia (An et al., 2020).</title>
        <authorList>
            <person name="Vieira S."/>
            <person name="Huber K.J."/>
            <person name="Geppert A."/>
            <person name="Wolf J."/>
            <person name="Neumann-Schaal M."/>
            <person name="Muesken M."/>
            <person name="Overmann J."/>
        </authorList>
    </citation>
    <scope>NUCLEOTIDE SEQUENCE</scope>
    <source>
        <strain evidence="2">AEG42_29</strain>
    </source>
</reference>
<feature type="transmembrane region" description="Helical" evidence="1">
    <location>
        <begin position="74"/>
        <end position="94"/>
    </location>
</feature>
<dbReference type="KEGG" id="parq:DSM112329_00874"/>
<organism evidence="2">
    <name type="scientific">Paraconexibacter sp. AEG42_29</name>
    <dbReference type="NCBI Taxonomy" id="2997339"/>
    <lineage>
        <taxon>Bacteria</taxon>
        <taxon>Bacillati</taxon>
        <taxon>Actinomycetota</taxon>
        <taxon>Thermoleophilia</taxon>
        <taxon>Solirubrobacterales</taxon>
        <taxon>Paraconexibacteraceae</taxon>
        <taxon>Paraconexibacter</taxon>
    </lineage>
</organism>